<dbReference type="AlphaFoldDB" id="A0A427BCH8"/>
<keyword evidence="1" id="KW-0812">Transmembrane</keyword>
<evidence type="ECO:0000313" key="3">
    <source>
        <dbReference type="Proteomes" id="UP000287651"/>
    </source>
</evidence>
<evidence type="ECO:0000256" key="1">
    <source>
        <dbReference type="SAM" id="Phobius"/>
    </source>
</evidence>
<proteinExistence type="predicted"/>
<evidence type="ECO:0000313" key="2">
    <source>
        <dbReference type="EMBL" id="RRT86138.1"/>
    </source>
</evidence>
<organism evidence="2 3">
    <name type="scientific">Ensete ventricosum</name>
    <name type="common">Abyssinian banana</name>
    <name type="synonym">Musa ensete</name>
    <dbReference type="NCBI Taxonomy" id="4639"/>
    <lineage>
        <taxon>Eukaryota</taxon>
        <taxon>Viridiplantae</taxon>
        <taxon>Streptophyta</taxon>
        <taxon>Embryophyta</taxon>
        <taxon>Tracheophyta</taxon>
        <taxon>Spermatophyta</taxon>
        <taxon>Magnoliopsida</taxon>
        <taxon>Liliopsida</taxon>
        <taxon>Zingiberales</taxon>
        <taxon>Musaceae</taxon>
        <taxon>Ensete</taxon>
    </lineage>
</organism>
<keyword evidence="1" id="KW-1133">Transmembrane helix</keyword>
<dbReference type="EMBL" id="AMZH03000011">
    <property type="protein sequence ID" value="RRT86138.1"/>
    <property type="molecule type" value="Genomic_DNA"/>
</dbReference>
<gene>
    <name evidence="2" type="ORF">B296_00000432</name>
</gene>
<dbReference type="Proteomes" id="UP000287651">
    <property type="component" value="Unassembled WGS sequence"/>
</dbReference>
<reference evidence="2 3" key="1">
    <citation type="journal article" date="2014" name="Agronomy (Basel)">
        <title>A Draft Genome Sequence for Ensete ventricosum, the Drought-Tolerant Tree Against Hunger.</title>
        <authorList>
            <person name="Harrison J."/>
            <person name="Moore K.A."/>
            <person name="Paszkiewicz K."/>
            <person name="Jones T."/>
            <person name="Grant M."/>
            <person name="Ambacheew D."/>
            <person name="Muzemil S."/>
            <person name="Studholme D.J."/>
        </authorList>
    </citation>
    <scope>NUCLEOTIDE SEQUENCE [LARGE SCALE GENOMIC DNA]</scope>
</reference>
<feature type="transmembrane region" description="Helical" evidence="1">
    <location>
        <begin position="157"/>
        <end position="179"/>
    </location>
</feature>
<keyword evidence="1" id="KW-0472">Membrane</keyword>
<name>A0A427BCH8_ENSVE</name>
<protein>
    <submittedName>
        <fullName evidence="2">Uncharacterized protein</fullName>
    </submittedName>
</protein>
<comment type="caution">
    <text evidence="2">The sequence shown here is derived from an EMBL/GenBank/DDBJ whole genome shotgun (WGS) entry which is preliminary data.</text>
</comment>
<accession>A0A427BCH8</accession>
<sequence>MEFAPPLNGGGRRRTCVSSLQASLGDQLLFFVPCSICHLPPSALSDRSERKQRQARENDAFAPVAWTYACSLSVCARANTPFHACTTPARHMEVSGEGREIRRDGGHGRGSRRVAATEDEIDGVHAAKAVSAENTDVNEENFVDWIIHSSLPKAVTVLIGIVVFPFMAIYILAIIYLTFRKDTAVTFVDKSASSQIEMENGMPRSDGNRGTEVVPYRVDLAAIPLPD</sequence>